<comment type="caution">
    <text evidence="6">The sequence shown here is derived from an EMBL/GenBank/DDBJ whole genome shotgun (WGS) entry which is preliminary data.</text>
</comment>
<organism evidence="6 7">
    <name type="scientific">Aspergillus kawachii</name>
    <name type="common">White koji mold</name>
    <name type="synonym">Aspergillus awamori var. kawachi</name>
    <dbReference type="NCBI Taxonomy" id="1069201"/>
    <lineage>
        <taxon>Eukaryota</taxon>
        <taxon>Fungi</taxon>
        <taxon>Dikarya</taxon>
        <taxon>Ascomycota</taxon>
        <taxon>Pezizomycotina</taxon>
        <taxon>Eurotiomycetes</taxon>
        <taxon>Eurotiomycetidae</taxon>
        <taxon>Eurotiales</taxon>
        <taxon>Aspergillaceae</taxon>
        <taxon>Aspergillus</taxon>
        <taxon>Aspergillus subgen. Circumdati</taxon>
    </lineage>
</organism>
<dbReference type="GO" id="GO:0010436">
    <property type="term" value="F:carotenoid dioxygenase activity"/>
    <property type="evidence" value="ECO:0007669"/>
    <property type="project" value="TreeGrafter"/>
</dbReference>
<dbReference type="AlphaFoldDB" id="A0A146EZD7"/>
<feature type="binding site" evidence="5">
    <location>
        <position position="207"/>
    </location>
    <ligand>
        <name>Fe cation</name>
        <dbReference type="ChEBI" id="CHEBI:24875"/>
        <note>catalytic</note>
    </ligand>
</feature>
<reference evidence="7" key="2">
    <citation type="submission" date="2016-02" db="EMBL/GenBank/DDBJ databases">
        <title>Genome sequencing of Aspergillus luchuensis NBRC 4314.</title>
        <authorList>
            <person name="Yamada O."/>
        </authorList>
    </citation>
    <scope>NUCLEOTIDE SEQUENCE [LARGE SCALE GENOMIC DNA]</scope>
    <source>
        <strain evidence="7">RIB 2604</strain>
    </source>
</reference>
<comment type="cofactor">
    <cofactor evidence="5">
        <name>Fe(2+)</name>
        <dbReference type="ChEBI" id="CHEBI:29033"/>
    </cofactor>
    <text evidence="5">Binds 1 Fe(2+) ion per subunit.</text>
</comment>
<keyword evidence="4 5" id="KW-0408">Iron</keyword>
<dbReference type="Proteomes" id="UP000075230">
    <property type="component" value="Unassembled WGS sequence"/>
</dbReference>
<accession>A0A146EZD7</accession>
<dbReference type="EMBL" id="BCWF01000003">
    <property type="protein sequence ID" value="GAT18983.1"/>
    <property type="molecule type" value="Genomic_DNA"/>
</dbReference>
<gene>
    <name evidence="6" type="ORF">RIB2604_00300810</name>
</gene>
<dbReference type="GO" id="GO:0016121">
    <property type="term" value="P:carotene catabolic process"/>
    <property type="evidence" value="ECO:0007669"/>
    <property type="project" value="TreeGrafter"/>
</dbReference>
<sequence>MGNIAAPDALKQPDPQCRLYYYEFPPSHEGTTSISQQWALSAIPFEFPCVPKHLEMDPTRYVYGCSMRKGNFAATHISAFKIDCLVKVDVEHLLSQGKTERLSPVDGCVDERSIDEVLASDNPDDPIKVFAFPTGWFAQECSFVPRKDGKHEDDGWLVTYVFDESQLDENGEAPSNARSELWVIDAVDMREVVCRVVLPQRVPYGMHGNWFSEEQIVNQRDVETFRHEY</sequence>
<evidence type="ECO:0000313" key="6">
    <source>
        <dbReference type="EMBL" id="GAT18983.1"/>
    </source>
</evidence>
<protein>
    <submittedName>
        <fullName evidence="6">9-cis-epoxycarotenoid dioxygenase</fullName>
    </submittedName>
</protein>
<dbReference type="PANTHER" id="PTHR10543">
    <property type="entry name" value="BETA-CAROTENE DIOXYGENASE"/>
    <property type="match status" value="1"/>
</dbReference>
<evidence type="ECO:0000313" key="7">
    <source>
        <dbReference type="Proteomes" id="UP000075230"/>
    </source>
</evidence>
<evidence type="ECO:0000256" key="2">
    <source>
        <dbReference type="ARBA" id="ARBA00022723"/>
    </source>
</evidence>
<keyword evidence="3" id="KW-0560">Oxidoreductase</keyword>
<evidence type="ECO:0000256" key="3">
    <source>
        <dbReference type="ARBA" id="ARBA00023002"/>
    </source>
</evidence>
<reference evidence="6 7" key="1">
    <citation type="journal article" date="2016" name="DNA Res.">
        <title>Genome sequence of Aspergillus luchuensis NBRC 4314.</title>
        <authorList>
            <person name="Yamada O."/>
            <person name="Machida M."/>
            <person name="Hosoyama A."/>
            <person name="Goto M."/>
            <person name="Takahashi T."/>
            <person name="Futagami T."/>
            <person name="Yamagata Y."/>
            <person name="Takeuchi M."/>
            <person name="Kobayashi T."/>
            <person name="Koike H."/>
            <person name="Abe K."/>
            <person name="Asai K."/>
            <person name="Arita M."/>
            <person name="Fujita N."/>
            <person name="Fukuda K."/>
            <person name="Higa K."/>
            <person name="Horikawa H."/>
            <person name="Ishikawa T."/>
            <person name="Jinno K."/>
            <person name="Kato Y."/>
            <person name="Kirimura K."/>
            <person name="Mizutani O."/>
            <person name="Nakasone K."/>
            <person name="Sano M."/>
            <person name="Shiraishi Y."/>
            <person name="Tsukahara M."/>
            <person name="Gomi K."/>
        </authorList>
    </citation>
    <scope>NUCLEOTIDE SEQUENCE [LARGE SCALE GENOMIC DNA]</scope>
    <source>
        <strain evidence="6 7">RIB 2604</strain>
    </source>
</reference>
<proteinExistence type="inferred from homology"/>
<dbReference type="InterPro" id="IPR004294">
    <property type="entry name" value="Carotenoid_Oase"/>
</dbReference>
<name>A0A146EZD7_ASPKA</name>
<dbReference type="Pfam" id="PF03055">
    <property type="entry name" value="RPE65"/>
    <property type="match status" value="1"/>
</dbReference>
<dbReference type="PANTHER" id="PTHR10543:SF89">
    <property type="entry name" value="CAROTENOID 9,10(9',10')-CLEAVAGE DIOXYGENASE 1"/>
    <property type="match status" value="1"/>
</dbReference>
<keyword evidence="6" id="KW-0223">Dioxygenase</keyword>
<evidence type="ECO:0000256" key="4">
    <source>
        <dbReference type="ARBA" id="ARBA00023004"/>
    </source>
</evidence>
<keyword evidence="2 5" id="KW-0479">Metal-binding</keyword>
<evidence type="ECO:0000256" key="5">
    <source>
        <dbReference type="PIRSR" id="PIRSR604294-1"/>
    </source>
</evidence>
<evidence type="ECO:0000256" key="1">
    <source>
        <dbReference type="ARBA" id="ARBA00006787"/>
    </source>
</evidence>
<dbReference type="GO" id="GO:0046872">
    <property type="term" value="F:metal ion binding"/>
    <property type="evidence" value="ECO:0007669"/>
    <property type="project" value="UniProtKB-KW"/>
</dbReference>
<comment type="similarity">
    <text evidence="1">Belongs to the carotenoid oxygenase family.</text>
</comment>
<dbReference type="VEuPathDB" id="FungiDB:ASPFODRAFT_211604"/>